<dbReference type="PROSITE" id="PS51841">
    <property type="entry name" value="LTD"/>
    <property type="match status" value="1"/>
</dbReference>
<dbReference type="InterPro" id="IPR036415">
    <property type="entry name" value="Lamin_tail_dom_sf"/>
</dbReference>
<dbReference type="GO" id="GO:0005509">
    <property type="term" value="F:calcium ion binding"/>
    <property type="evidence" value="ECO:0007669"/>
    <property type="project" value="InterPro"/>
</dbReference>
<evidence type="ECO:0000313" key="3">
    <source>
        <dbReference type="EMBL" id="ATB51245.1"/>
    </source>
</evidence>
<evidence type="ECO:0000256" key="1">
    <source>
        <dbReference type="SAM" id="SignalP"/>
    </source>
</evidence>
<dbReference type="AlphaFoldDB" id="A0A286NVQ0"/>
<feature type="domain" description="LTD" evidence="2">
    <location>
        <begin position="838"/>
        <end position="964"/>
    </location>
</feature>
<dbReference type="InterPro" id="IPR005135">
    <property type="entry name" value="Endo/exonuclease/phosphatase"/>
</dbReference>
<evidence type="ECO:0000259" key="2">
    <source>
        <dbReference type="PROSITE" id="PS51841"/>
    </source>
</evidence>
<dbReference type="Gene3D" id="3.60.10.10">
    <property type="entry name" value="Endonuclease/exonuclease/phosphatase"/>
    <property type="match status" value="1"/>
</dbReference>
<keyword evidence="1" id="KW-0732">Signal</keyword>
<keyword evidence="3" id="KW-0255">Endonuclease</keyword>
<feature type="signal peptide" evidence="1">
    <location>
        <begin position="1"/>
        <end position="21"/>
    </location>
</feature>
<dbReference type="InterPro" id="IPR001322">
    <property type="entry name" value="Lamin_tail_dom"/>
</dbReference>
<protein>
    <submittedName>
        <fullName evidence="3">Endonuclease</fullName>
    </submittedName>
</protein>
<sequence>MRVHHALLPLLALLLTACPGASSPGTDDTAPELAITTGALPTASVAQAYRSSLSATGGTPAYSWRVAQGALPTGLSLSTLGELTGTPLSAGTASFDAEVRDSRGRTARATFQLEVLDAGLQVATSALADAYVGEDYAAQLDASGGTAPYTWALVEGTLPSGVRLDAQGRITGVPASAGTFSVAFLVQDAAGLSSQRALSLSAFTAPSLVGGTLPTAALGATYATELHAAGGRPPLTLRITSGTLPTGLQLEANHVRGTPSTPGDASFTVEARDANGRAASGTFQLTVESGITLTPGTLPDAYTDAAYRQGLVVANGRAPYIWAVSAGSIPAGIRLTSAGLLEGTASTTGTFSFSIQVTDADARVATRDLTLAVYRPPSVSGPALQLDGYVSQSFSATYTATDGKAPYTFAPASALPSWLQLSSSGALSGTPQALGTTTGQVVVTDANGRTGTRAFTLTVRDRPIVETPSLPDAHRDVPYSTQLQVSGGKAPFSWQVSSGSLPAGLTLSTTGTLGGTPTEGGESTFVVSATDAAGQSASRGLTLTVRGEGTPLTVGHWNLEWFGAPNQGPPDSTSEGGTTDDLQIAHARDILRDSGANVWGLVEMVDAQDFATLKAQLPGFNGFLANDTSFVPNGTAYYGNGEQKPGILYDSTLTLQGAQLILTEYDADFGGRPPLRVDFTTDLQGVSTPLVVIVLHMKAFDDMTSYGQRQRSSAALKAYLDTTLPAERVLVIGDWNDDVDESITRDGTGDNLPSPFAPFVADTQRYTFITEPLSLLGMRTTVGYREVIDHTLASNEMAEDYLPGSVEILRPDAWLPNYGNIVSDHYPVISRYGLGGTGSGGTDPDPMADLIINEVLPNEPIPPGQTVADVHYEFIEVYNAGSTTADLSGWSLSDSAMVRHVFAPGLTLAPGRVFVVFGGVRGFQPGTPSTVAASSGGLGLNNDGDVVRLLAPGGDTVDEMSYGGTFDGISFNRSPDATPGAAFDYHHLMPPGLDASPGLRVNGQPF</sequence>
<name>A0A286NVQ0_9BACT</name>
<keyword evidence="4" id="KW-1185">Reference proteome</keyword>
<organism evidence="3 4">
    <name type="scientific">Corallococcus macrosporus DSM 14697</name>
    <dbReference type="NCBI Taxonomy" id="1189310"/>
    <lineage>
        <taxon>Bacteria</taxon>
        <taxon>Pseudomonadati</taxon>
        <taxon>Myxococcota</taxon>
        <taxon>Myxococcia</taxon>
        <taxon>Myxococcales</taxon>
        <taxon>Cystobacterineae</taxon>
        <taxon>Myxococcaceae</taxon>
        <taxon>Corallococcus</taxon>
    </lineage>
</organism>
<evidence type="ECO:0000313" key="4">
    <source>
        <dbReference type="Proteomes" id="UP000217343"/>
    </source>
</evidence>
<reference evidence="3 4" key="1">
    <citation type="submission" date="2017-06" db="EMBL/GenBank/DDBJ databases">
        <title>Sequencing and comparative analysis of myxobacterial genomes.</title>
        <authorList>
            <person name="Rupp O."/>
            <person name="Goesmann A."/>
            <person name="Sogaard-Andersen L."/>
        </authorList>
    </citation>
    <scope>NUCLEOTIDE SEQUENCE [LARGE SCALE GENOMIC DNA]</scope>
    <source>
        <strain evidence="3 4">DSM 14697</strain>
    </source>
</reference>
<dbReference type="Gene3D" id="2.60.40.1260">
    <property type="entry name" value="Lamin Tail domain"/>
    <property type="match status" value="1"/>
</dbReference>
<dbReference type="Pfam" id="PF05345">
    <property type="entry name" value="He_PIG"/>
    <property type="match status" value="6"/>
</dbReference>
<dbReference type="OrthoDB" id="5500612at2"/>
<dbReference type="Gene3D" id="2.60.40.10">
    <property type="entry name" value="Immunoglobulins"/>
    <property type="match status" value="6"/>
</dbReference>
<gene>
    <name evidence="3" type="ORF">MYMAC_006903</name>
</gene>
<dbReference type="GO" id="GO:0004519">
    <property type="term" value="F:endonuclease activity"/>
    <property type="evidence" value="ECO:0007669"/>
    <property type="project" value="UniProtKB-KW"/>
</dbReference>
<dbReference type="GO" id="GO:0016020">
    <property type="term" value="C:membrane"/>
    <property type="evidence" value="ECO:0007669"/>
    <property type="project" value="InterPro"/>
</dbReference>
<proteinExistence type="predicted"/>
<keyword evidence="3" id="KW-0378">Hydrolase</keyword>
<dbReference type="SUPFAM" id="SSF74853">
    <property type="entry name" value="Lamin A/C globular tail domain"/>
    <property type="match status" value="1"/>
</dbReference>
<dbReference type="Proteomes" id="UP000217343">
    <property type="component" value="Chromosome"/>
</dbReference>
<dbReference type="PROSITE" id="PS51257">
    <property type="entry name" value="PROKAR_LIPOPROTEIN"/>
    <property type="match status" value="1"/>
</dbReference>
<dbReference type="RefSeq" id="WP_095961203.1">
    <property type="nucleotide sequence ID" value="NZ_CP022203.1"/>
</dbReference>
<dbReference type="InterPro" id="IPR015919">
    <property type="entry name" value="Cadherin-like_sf"/>
</dbReference>
<dbReference type="PANTHER" id="PTHR37494">
    <property type="entry name" value="HEMAGGLUTININ"/>
    <property type="match status" value="1"/>
</dbReference>
<feature type="chain" id="PRO_5012877361" evidence="1">
    <location>
        <begin position="22"/>
        <end position="1006"/>
    </location>
</feature>
<accession>A0A286NVQ0</accession>
<dbReference type="SUPFAM" id="SSF56219">
    <property type="entry name" value="DNase I-like"/>
    <property type="match status" value="1"/>
</dbReference>
<dbReference type="EMBL" id="CP022203">
    <property type="protein sequence ID" value="ATB51245.1"/>
    <property type="molecule type" value="Genomic_DNA"/>
</dbReference>
<keyword evidence="3" id="KW-0540">Nuclease</keyword>
<dbReference type="InterPro" id="IPR036691">
    <property type="entry name" value="Endo/exonu/phosph_ase_sf"/>
</dbReference>
<dbReference type="SUPFAM" id="SSF49313">
    <property type="entry name" value="Cadherin-like"/>
    <property type="match status" value="3"/>
</dbReference>
<dbReference type="KEGG" id="mmas:MYMAC_006903"/>
<dbReference type="PANTHER" id="PTHR37494:SF1">
    <property type="entry name" value="STAPHYLOCOCCUS AUREUS SURFACE PROTEIN A"/>
    <property type="match status" value="1"/>
</dbReference>
<dbReference type="Pfam" id="PF00932">
    <property type="entry name" value="LTD"/>
    <property type="match status" value="1"/>
</dbReference>
<dbReference type="InterPro" id="IPR013783">
    <property type="entry name" value="Ig-like_fold"/>
</dbReference>
<dbReference type="Pfam" id="PF03372">
    <property type="entry name" value="Exo_endo_phos"/>
    <property type="match status" value="1"/>
</dbReference>